<gene>
    <name evidence="10" type="ORF">METZ01_LOCUS209448</name>
</gene>
<keyword evidence="3" id="KW-0997">Cell inner membrane</keyword>
<evidence type="ECO:0000256" key="7">
    <source>
        <dbReference type="ARBA" id="ARBA00023136"/>
    </source>
</evidence>
<evidence type="ECO:0000256" key="6">
    <source>
        <dbReference type="ARBA" id="ARBA00023016"/>
    </source>
</evidence>
<evidence type="ECO:0000256" key="4">
    <source>
        <dbReference type="ARBA" id="ARBA00022692"/>
    </source>
</evidence>
<name>A0A382F2K1_9ZZZZ</name>
<proteinExistence type="predicted"/>
<dbReference type="GO" id="GO:0005886">
    <property type="term" value="C:plasma membrane"/>
    <property type="evidence" value="ECO:0007669"/>
    <property type="project" value="UniProtKB-SubCell"/>
</dbReference>
<feature type="domain" description="Mechanosensitive ion channel MscS" evidence="9">
    <location>
        <begin position="194"/>
        <end position="262"/>
    </location>
</feature>
<comment type="subcellular location">
    <subcellularLocation>
        <location evidence="1">Cell inner membrane</location>
        <topology evidence="1">Multi-pass membrane protein</topology>
    </subcellularLocation>
</comment>
<keyword evidence="4 8" id="KW-0812">Transmembrane</keyword>
<feature type="transmembrane region" description="Helical" evidence="8">
    <location>
        <begin position="175"/>
        <end position="192"/>
    </location>
</feature>
<dbReference type="InterPro" id="IPR030192">
    <property type="entry name" value="YbdG"/>
</dbReference>
<feature type="transmembrane region" description="Helical" evidence="8">
    <location>
        <begin position="30"/>
        <end position="50"/>
    </location>
</feature>
<keyword evidence="6" id="KW-0346">Stress response</keyword>
<dbReference type="EMBL" id="UINC01047382">
    <property type="protein sequence ID" value="SVB56594.1"/>
    <property type="molecule type" value="Genomic_DNA"/>
</dbReference>
<evidence type="ECO:0000256" key="8">
    <source>
        <dbReference type="SAM" id="Phobius"/>
    </source>
</evidence>
<dbReference type="SUPFAM" id="SSF50182">
    <property type="entry name" value="Sm-like ribonucleoproteins"/>
    <property type="match status" value="1"/>
</dbReference>
<evidence type="ECO:0000256" key="1">
    <source>
        <dbReference type="ARBA" id="ARBA00004429"/>
    </source>
</evidence>
<dbReference type="InterPro" id="IPR010920">
    <property type="entry name" value="LSM_dom_sf"/>
</dbReference>
<dbReference type="GO" id="GO:0008381">
    <property type="term" value="F:mechanosensitive monoatomic ion channel activity"/>
    <property type="evidence" value="ECO:0007669"/>
    <property type="project" value="InterPro"/>
</dbReference>
<accession>A0A382F2K1</accession>
<evidence type="ECO:0000256" key="3">
    <source>
        <dbReference type="ARBA" id="ARBA00022519"/>
    </source>
</evidence>
<sequence length="425" mass="48605">MIQYLSDLLNDFLNDKFLQLDLPEVVVESLVRGGLILLVLFACWIVHQIAQGPIIRSFERFSRFTNLQWDDVLVEKHFFRRLLYFIPLILFYILSPPILAGTAMIPLSQTLISILLLIAGMMALDALLSSLLVIYGNSAIAKEISITPFVQVLKLVLYFVTGILILSLLLQKTPLYFLSGLGALTAVLMFVFKDVLMGLLAGIQLVANKMVAPKDWIEMPKYGADGDVIEITLTTVKVKNFDNTIVTIPTYALINESFRNWRNMNLSGGRRIKRFVNIDLGSIKFCNEEMLERFKRIQFISKDMQDRQKEISSYNIEQNVDESTLVNGRRLTNIGIFRSYVEMYLRQHPKIHQKMTFIVRQLAPGSKGLPIEIYVFCKDTNWTAYEAIQADIFDHILAVVPEFDLQVFQDPSGTDFQKITMLQPN</sequence>
<evidence type="ECO:0000313" key="10">
    <source>
        <dbReference type="EMBL" id="SVB56594.1"/>
    </source>
</evidence>
<dbReference type="InterPro" id="IPR006685">
    <property type="entry name" value="MscS_channel_2nd"/>
</dbReference>
<feature type="transmembrane region" description="Helical" evidence="8">
    <location>
        <begin position="111"/>
        <end position="134"/>
    </location>
</feature>
<reference evidence="10" key="1">
    <citation type="submission" date="2018-05" db="EMBL/GenBank/DDBJ databases">
        <authorList>
            <person name="Lanie J.A."/>
            <person name="Ng W.-L."/>
            <person name="Kazmierczak K.M."/>
            <person name="Andrzejewski T.M."/>
            <person name="Davidsen T.M."/>
            <person name="Wayne K.J."/>
            <person name="Tettelin H."/>
            <person name="Glass J.I."/>
            <person name="Rusch D."/>
            <person name="Podicherti R."/>
            <person name="Tsui H.-C.T."/>
            <person name="Winkler M.E."/>
        </authorList>
    </citation>
    <scope>NUCLEOTIDE SEQUENCE</scope>
</reference>
<dbReference type="AlphaFoldDB" id="A0A382F2K1"/>
<dbReference type="PANTHER" id="PTHR30414">
    <property type="entry name" value="MINICONDUCTANCE MECHANOSENSITIVE CHANNEL YBDG"/>
    <property type="match status" value="1"/>
</dbReference>
<evidence type="ECO:0000256" key="2">
    <source>
        <dbReference type="ARBA" id="ARBA00022475"/>
    </source>
</evidence>
<keyword evidence="2" id="KW-1003">Cell membrane</keyword>
<keyword evidence="7 8" id="KW-0472">Membrane</keyword>
<feature type="transmembrane region" description="Helical" evidence="8">
    <location>
        <begin position="146"/>
        <end position="169"/>
    </location>
</feature>
<dbReference type="InterPro" id="IPR023408">
    <property type="entry name" value="MscS_beta-dom_sf"/>
</dbReference>
<dbReference type="Gene3D" id="2.30.30.60">
    <property type="match status" value="1"/>
</dbReference>
<organism evidence="10">
    <name type="scientific">marine metagenome</name>
    <dbReference type="NCBI Taxonomy" id="408172"/>
    <lineage>
        <taxon>unclassified sequences</taxon>
        <taxon>metagenomes</taxon>
        <taxon>ecological metagenomes</taxon>
    </lineage>
</organism>
<feature type="transmembrane region" description="Helical" evidence="8">
    <location>
        <begin position="82"/>
        <end position="105"/>
    </location>
</feature>
<dbReference type="GO" id="GO:0071470">
    <property type="term" value="P:cellular response to osmotic stress"/>
    <property type="evidence" value="ECO:0007669"/>
    <property type="project" value="InterPro"/>
</dbReference>
<evidence type="ECO:0000256" key="5">
    <source>
        <dbReference type="ARBA" id="ARBA00022989"/>
    </source>
</evidence>
<dbReference type="Pfam" id="PF00924">
    <property type="entry name" value="MS_channel_2nd"/>
    <property type="match status" value="1"/>
</dbReference>
<evidence type="ECO:0000259" key="9">
    <source>
        <dbReference type="Pfam" id="PF00924"/>
    </source>
</evidence>
<dbReference type="FunFam" id="2.30.30.60:FF:000002">
    <property type="entry name" value="Mechanosensitive ion channel family protein"/>
    <property type="match status" value="1"/>
</dbReference>
<keyword evidence="5 8" id="KW-1133">Transmembrane helix</keyword>
<dbReference type="PANTHER" id="PTHR30414:SF0">
    <property type="entry name" value="MINICONDUCTANCE MECHANOSENSITIVE CHANNEL YBDG"/>
    <property type="match status" value="1"/>
</dbReference>
<protein>
    <recommendedName>
        <fullName evidence="9">Mechanosensitive ion channel MscS domain-containing protein</fullName>
    </recommendedName>
</protein>